<dbReference type="InterPro" id="IPR036188">
    <property type="entry name" value="FAD/NAD-bd_sf"/>
</dbReference>
<comment type="cofactor">
    <cofactor evidence="1">
        <name>FAD</name>
        <dbReference type="ChEBI" id="CHEBI:57692"/>
    </cofactor>
</comment>
<dbReference type="Proteomes" id="UP000325255">
    <property type="component" value="Unassembled WGS sequence"/>
</dbReference>
<evidence type="ECO:0000256" key="3">
    <source>
        <dbReference type="ARBA" id="ARBA00022630"/>
    </source>
</evidence>
<keyword evidence="4" id="KW-0274">FAD</keyword>
<gene>
    <name evidence="7" type="ORF">F1189_15355</name>
</gene>
<evidence type="ECO:0000313" key="8">
    <source>
        <dbReference type="Proteomes" id="UP000325255"/>
    </source>
</evidence>
<dbReference type="EMBL" id="VWPK01000022">
    <property type="protein sequence ID" value="KAA5611322.1"/>
    <property type="molecule type" value="Genomic_DNA"/>
</dbReference>
<dbReference type="InterPro" id="IPR007867">
    <property type="entry name" value="GMC_OxRtase_C"/>
</dbReference>
<evidence type="ECO:0000259" key="6">
    <source>
        <dbReference type="Pfam" id="PF05199"/>
    </source>
</evidence>
<reference evidence="7 8" key="1">
    <citation type="submission" date="2019-09" db="EMBL/GenBank/DDBJ databases">
        <title>Genome sequence of Rhodovastum atsumiense, a diverse member of the Acetobacteraceae family of non-sulfur purple photosynthetic bacteria.</title>
        <authorList>
            <person name="Meyer T."/>
            <person name="Kyndt J."/>
        </authorList>
    </citation>
    <scope>NUCLEOTIDE SEQUENCE [LARGE SCALE GENOMIC DNA]</scope>
    <source>
        <strain evidence="7 8">DSM 21279</strain>
    </source>
</reference>
<dbReference type="RefSeq" id="WP_150041700.1">
    <property type="nucleotide sequence ID" value="NZ_OW485601.1"/>
</dbReference>
<dbReference type="InterPro" id="IPR051473">
    <property type="entry name" value="P2Ox-like"/>
</dbReference>
<dbReference type="GO" id="GO:0016614">
    <property type="term" value="F:oxidoreductase activity, acting on CH-OH group of donors"/>
    <property type="evidence" value="ECO:0007669"/>
    <property type="project" value="InterPro"/>
</dbReference>
<evidence type="ECO:0000256" key="2">
    <source>
        <dbReference type="ARBA" id="ARBA00010790"/>
    </source>
</evidence>
<keyword evidence="8" id="KW-1185">Reference proteome</keyword>
<dbReference type="OrthoDB" id="9798604at2"/>
<comment type="caution">
    <text evidence="7">The sequence shown here is derived from an EMBL/GenBank/DDBJ whole genome shotgun (WGS) entry which is preliminary data.</text>
</comment>
<dbReference type="Pfam" id="PF05199">
    <property type="entry name" value="GMC_oxred_C"/>
    <property type="match status" value="1"/>
</dbReference>
<dbReference type="PANTHER" id="PTHR42784:SF1">
    <property type="entry name" value="PYRANOSE 2-OXIDASE"/>
    <property type="match status" value="1"/>
</dbReference>
<evidence type="ECO:0000256" key="5">
    <source>
        <dbReference type="ARBA" id="ARBA00023002"/>
    </source>
</evidence>
<evidence type="ECO:0000256" key="1">
    <source>
        <dbReference type="ARBA" id="ARBA00001974"/>
    </source>
</evidence>
<dbReference type="SUPFAM" id="SSF51905">
    <property type="entry name" value="FAD/NAD(P)-binding domain"/>
    <property type="match status" value="1"/>
</dbReference>
<keyword evidence="3" id="KW-0285">Flavoprotein</keyword>
<organism evidence="7 8">
    <name type="scientific">Rhodovastum atsumiense</name>
    <dbReference type="NCBI Taxonomy" id="504468"/>
    <lineage>
        <taxon>Bacteria</taxon>
        <taxon>Pseudomonadati</taxon>
        <taxon>Pseudomonadota</taxon>
        <taxon>Alphaproteobacteria</taxon>
        <taxon>Acetobacterales</taxon>
        <taxon>Acetobacteraceae</taxon>
        <taxon>Rhodovastum</taxon>
    </lineage>
</organism>
<protein>
    <submittedName>
        <fullName evidence="7">GMC family oxidoreductase</fullName>
    </submittedName>
</protein>
<feature type="domain" description="Glucose-methanol-choline oxidoreductase C-terminal" evidence="6">
    <location>
        <begin position="444"/>
        <end position="570"/>
    </location>
</feature>
<sequence length="600" mass="64949">MQVEDLNSIGQGIVLDTDLAIIGGGPAGLAIAREFAATSTQVLVLESGLLQEDAPHEDLNRVDNVGEPMGEASIRARMAFHGANSSSWSQETQGYGVRCRVLGGATHAWAGKSAALDAFDFQPRSWVPFSGWPFGVAAVAPFLDRAADMLNLGPNCYDAGLWELLRLTPPSPPLDARLVESCFWQFARSRQDRLDLMRVGPEVLRLQADNLRILLNATVTCIHPPGADAPCFVLDVASVDAGCAMVRARCVVLAASGIENPRLLLASNRTCPNGLGNEHGLVGRFLMDHPSARLGRFEVAGSAAIVDRFGFYGLRRRSQIHMYMHGLTLSREVQEREGLLHCAAYMMEERAPDDPWEALKRLLRATSTAPVADLLAVARSPGLLAKGLGLRLFQGHILPDAVKDLAIALMASRSPNFVVREFRARGLPHKLTGVGLDAITEQKPDPDSRITLSGQRDRLGVPLARVQWRIDPDAARSLARLGRILAAEFARVGLPVPELVPWVARDRPQDAVLIDMGHTSGTTRMADDPRSGVVDSRCRVHGVPGLYVAGASVFPTSGHANPTLMIVALAIRLADQIKADLAATKPARDLRPRRRPLPVE</sequence>
<comment type="similarity">
    <text evidence="2">Belongs to the GMC oxidoreductase family.</text>
</comment>
<keyword evidence="5" id="KW-0560">Oxidoreductase</keyword>
<name>A0A5M6IST7_9PROT</name>
<dbReference type="Gene3D" id="3.50.50.60">
    <property type="entry name" value="FAD/NAD(P)-binding domain"/>
    <property type="match status" value="2"/>
</dbReference>
<proteinExistence type="inferred from homology"/>
<dbReference type="PANTHER" id="PTHR42784">
    <property type="entry name" value="PYRANOSE 2-OXIDASE"/>
    <property type="match status" value="1"/>
</dbReference>
<evidence type="ECO:0000256" key="4">
    <source>
        <dbReference type="ARBA" id="ARBA00022827"/>
    </source>
</evidence>
<accession>A0A5M6IST7</accession>
<evidence type="ECO:0000313" key="7">
    <source>
        <dbReference type="EMBL" id="KAA5611322.1"/>
    </source>
</evidence>
<dbReference type="AlphaFoldDB" id="A0A5M6IST7"/>